<proteinExistence type="predicted"/>
<feature type="domain" description="C2H2-type" evidence="7">
    <location>
        <begin position="421"/>
        <end position="444"/>
    </location>
</feature>
<dbReference type="OrthoDB" id="8183180at2759"/>
<feature type="domain" description="C2H2-type" evidence="7">
    <location>
        <begin position="557"/>
        <end position="584"/>
    </location>
</feature>
<dbReference type="PROSITE" id="PS50157">
    <property type="entry name" value="ZINC_FINGER_C2H2_2"/>
    <property type="match status" value="14"/>
</dbReference>
<feature type="domain" description="C2H2-type" evidence="7">
    <location>
        <begin position="977"/>
        <end position="1004"/>
    </location>
</feature>
<gene>
    <name evidence="8" type="ORF">CLODIP_2_CD09955</name>
</gene>
<name>A0A8S1C6H8_9INSE</name>
<evidence type="ECO:0000256" key="5">
    <source>
        <dbReference type="PROSITE-ProRule" id="PRU00042"/>
    </source>
</evidence>
<dbReference type="EMBL" id="CADEPI010000013">
    <property type="protein sequence ID" value="CAB3363735.1"/>
    <property type="molecule type" value="Genomic_DNA"/>
</dbReference>
<reference evidence="8 9" key="1">
    <citation type="submission" date="2020-04" db="EMBL/GenBank/DDBJ databases">
        <authorList>
            <person name="Alioto T."/>
            <person name="Alioto T."/>
            <person name="Gomez Garrido J."/>
        </authorList>
    </citation>
    <scope>NUCLEOTIDE SEQUENCE [LARGE SCALE GENOMIC DNA]</scope>
</reference>
<feature type="domain" description="C2H2-type" evidence="7">
    <location>
        <begin position="1034"/>
        <end position="1058"/>
    </location>
</feature>
<feature type="domain" description="C2H2-type" evidence="7">
    <location>
        <begin position="1005"/>
        <end position="1032"/>
    </location>
</feature>
<evidence type="ECO:0000256" key="6">
    <source>
        <dbReference type="SAM" id="MobiDB-lite"/>
    </source>
</evidence>
<keyword evidence="9" id="KW-1185">Reference proteome</keyword>
<feature type="domain" description="C2H2-type" evidence="7">
    <location>
        <begin position="234"/>
        <end position="261"/>
    </location>
</feature>
<evidence type="ECO:0000313" key="9">
    <source>
        <dbReference type="Proteomes" id="UP000494165"/>
    </source>
</evidence>
<keyword evidence="4" id="KW-0862">Zinc</keyword>
<dbReference type="Proteomes" id="UP000494165">
    <property type="component" value="Unassembled WGS sequence"/>
</dbReference>
<dbReference type="PANTHER" id="PTHR24379:SF121">
    <property type="entry name" value="C2H2-TYPE DOMAIN-CONTAINING PROTEIN"/>
    <property type="match status" value="1"/>
</dbReference>
<dbReference type="SMART" id="SM00355">
    <property type="entry name" value="ZnF_C2H2"/>
    <property type="match status" value="22"/>
</dbReference>
<feature type="domain" description="C2H2-type" evidence="7">
    <location>
        <begin position="207"/>
        <end position="235"/>
    </location>
</feature>
<feature type="domain" description="C2H2-type" evidence="7">
    <location>
        <begin position="585"/>
        <end position="609"/>
    </location>
</feature>
<dbReference type="AlphaFoldDB" id="A0A8S1C6H8"/>
<evidence type="ECO:0000256" key="3">
    <source>
        <dbReference type="ARBA" id="ARBA00022771"/>
    </source>
</evidence>
<evidence type="ECO:0000256" key="1">
    <source>
        <dbReference type="ARBA" id="ARBA00022723"/>
    </source>
</evidence>
<keyword evidence="1" id="KW-0479">Metal-binding</keyword>
<protein>
    <recommendedName>
        <fullName evidence="7">C2H2-type domain-containing protein</fullName>
    </recommendedName>
</protein>
<feature type="domain" description="C2H2-type" evidence="7">
    <location>
        <begin position="652"/>
        <end position="680"/>
    </location>
</feature>
<feature type="domain" description="C2H2-type" evidence="7">
    <location>
        <begin position="949"/>
        <end position="972"/>
    </location>
</feature>
<feature type="domain" description="C2H2-type" evidence="7">
    <location>
        <begin position="890"/>
        <end position="917"/>
    </location>
</feature>
<dbReference type="Pfam" id="PF00096">
    <property type="entry name" value="zf-C2H2"/>
    <property type="match status" value="7"/>
</dbReference>
<keyword evidence="3 5" id="KW-0863">Zinc-finger</keyword>
<evidence type="ECO:0000256" key="4">
    <source>
        <dbReference type="ARBA" id="ARBA00022833"/>
    </source>
</evidence>
<dbReference type="PROSITE" id="PS00028">
    <property type="entry name" value="ZINC_FINGER_C2H2_1"/>
    <property type="match status" value="18"/>
</dbReference>
<feature type="domain" description="C2H2-type" evidence="7">
    <location>
        <begin position="489"/>
        <end position="517"/>
    </location>
</feature>
<feature type="region of interest" description="Disordered" evidence="6">
    <location>
        <begin position="841"/>
        <end position="860"/>
    </location>
</feature>
<evidence type="ECO:0000256" key="2">
    <source>
        <dbReference type="ARBA" id="ARBA00022737"/>
    </source>
</evidence>
<comment type="caution">
    <text evidence="8">The sequence shown here is derived from an EMBL/GenBank/DDBJ whole genome shotgun (WGS) entry which is preliminary data.</text>
</comment>
<dbReference type="GO" id="GO:0008270">
    <property type="term" value="F:zinc ion binding"/>
    <property type="evidence" value="ECO:0007669"/>
    <property type="project" value="UniProtKB-KW"/>
</dbReference>
<feature type="domain" description="C2H2-type" evidence="7">
    <location>
        <begin position="181"/>
        <end position="208"/>
    </location>
</feature>
<dbReference type="PANTHER" id="PTHR24379">
    <property type="entry name" value="KRAB AND ZINC FINGER DOMAIN-CONTAINING"/>
    <property type="match status" value="1"/>
</dbReference>
<feature type="domain" description="C2H2-type" evidence="7">
    <location>
        <begin position="453"/>
        <end position="475"/>
    </location>
</feature>
<evidence type="ECO:0000313" key="8">
    <source>
        <dbReference type="EMBL" id="CAB3363735.1"/>
    </source>
</evidence>
<evidence type="ECO:0000259" key="7">
    <source>
        <dbReference type="PROSITE" id="PS50157"/>
    </source>
</evidence>
<dbReference type="SUPFAM" id="SSF57667">
    <property type="entry name" value="beta-beta-alpha zinc fingers"/>
    <property type="match status" value="6"/>
</dbReference>
<sequence length="1119" mass="129020">MEPVNREDENSVLLMKDIMDIEDQQCALEVYSMRNNDEFETLPDFPDEIHIDMNMYHEEFPYGFEEMSSMPKRITAANQVLPLFKSVYEDRSQEEEISLANEWQEIFRSLSTGSIRDHCECLLCNCFFVTPSKLLNHVNVSHPHFGSKELQHCYVCSQRFVFPKALSLHLEQHHGLLAPHLTCSVCFTQLSSQSELKAHMRKHSLIESCQFCYSHFPSKQQLAQHLSSVHVKQFPCPYCRKSFDHKVVYRSHLARHESFSTSPCVHCKWKPSQQLIDPELAMLQHLHTYHTPDQLQFFFDTIVEEDKHELEFENLLKAYEKSSASILNASEESHCLEAILSSVEKVVGELKNTEDVDSQVIRLCKLCTKEVSSLDEIPDHVQEFHPKSKQCPICKSRFPTVKRAQCHTRLHLKTEPEQKEYKCQFCDMEFKDTGKLNRHLENSHKISILARPFNCSVCNKSFKLKTIRDKHLSTHQEIFKANREANISLRCKFCNCIFIKSSYLAKHIEKYHSSALSSADGKASFQCAHCKEHLSDLSKLKRHMVYRHGAASDKCRFKCNLCKVSCRTAVGLKVHMRTHTNLKPNECKICGKGFNRTHALNLHMKIVHSINTHIKQSKKKYLCAQSGCSNQQPTYAAILKHFLRAHRDVKRFICGLCGECYSQNQELKIHMKNKHNLIAPSISIKESNKQTDIHVFPSVEKLPTSHPHAMLITQIYEDQLKKTLNLPEFQAAEEIGYVQSDYKFSETEKKQTIEVKNNQELPLNETIIYDTDRYQTAFPDLEAIAAPNSLAAVNKETYMSIIGKAYDKLTPQYPEMVAAVVNLPPKEEEFAISQPIVISTSTQESTMSKPNPEETVTSQTDAGGFSCETCNIAFDSNVEHTNHLKRHANLSCSMCHETFGDEVMLEEHKKIHQLSKRSSHVCPHCPDRVFKRSSDLQRHLKSHQENRSHHCDLCGIGFTRKDTLLVHQTRKHGLQNFNCETCGKIFKLESQFKDHVRTHAERKDHKCDICGRLFTMRSYLNSHLKRHVKQKDYIPCPSCPRKFSSENNMQVHKKSFHAKGAMLLSRQQKQDAQRQEEVQKATLAANLEDEMLQVDYYLEDSQAVCLKVLSDADLEFLPS</sequence>
<keyword evidence="2" id="KW-0677">Repeat</keyword>
<dbReference type="Gene3D" id="3.30.160.60">
    <property type="entry name" value="Classic Zinc Finger"/>
    <property type="match status" value="9"/>
</dbReference>
<organism evidence="8 9">
    <name type="scientific">Cloeon dipterum</name>
    <dbReference type="NCBI Taxonomy" id="197152"/>
    <lineage>
        <taxon>Eukaryota</taxon>
        <taxon>Metazoa</taxon>
        <taxon>Ecdysozoa</taxon>
        <taxon>Arthropoda</taxon>
        <taxon>Hexapoda</taxon>
        <taxon>Insecta</taxon>
        <taxon>Pterygota</taxon>
        <taxon>Palaeoptera</taxon>
        <taxon>Ephemeroptera</taxon>
        <taxon>Pisciforma</taxon>
        <taxon>Baetidae</taxon>
        <taxon>Cloeon</taxon>
    </lineage>
</organism>
<dbReference type="InterPro" id="IPR013087">
    <property type="entry name" value="Znf_C2H2_type"/>
</dbReference>
<dbReference type="InterPro" id="IPR036236">
    <property type="entry name" value="Znf_C2H2_sf"/>
</dbReference>
<accession>A0A8S1C6H8</accession>